<organism evidence="4 5">
    <name type="scientific">Rhodopirellula baltica (strain DSM 10527 / NCIMB 13988 / SH1)</name>
    <dbReference type="NCBI Taxonomy" id="243090"/>
    <lineage>
        <taxon>Bacteria</taxon>
        <taxon>Pseudomonadati</taxon>
        <taxon>Planctomycetota</taxon>
        <taxon>Planctomycetia</taxon>
        <taxon>Pirellulales</taxon>
        <taxon>Pirellulaceae</taxon>
        <taxon>Rhodopirellula</taxon>
    </lineage>
</organism>
<dbReference type="SUPFAM" id="SSF82171">
    <property type="entry name" value="DPP6 N-terminal domain-like"/>
    <property type="match status" value="1"/>
</dbReference>
<dbReference type="eggNOG" id="COG4805">
    <property type="taxonomic scope" value="Bacteria"/>
</dbReference>
<accession>Q7UWF1</accession>
<feature type="domain" description="Dipeptidylpeptidase IV N-terminal" evidence="3">
    <location>
        <begin position="300"/>
        <end position="545"/>
    </location>
</feature>
<feature type="region of interest" description="Disordered" evidence="1">
    <location>
        <begin position="217"/>
        <end position="237"/>
    </location>
</feature>
<evidence type="ECO:0000256" key="1">
    <source>
        <dbReference type="SAM" id="MobiDB-lite"/>
    </source>
</evidence>
<dbReference type="PANTHER" id="PTHR42972">
    <property type="entry name" value="TOL-PAL SYSTEM PROTEIN TOLB"/>
    <property type="match status" value="1"/>
</dbReference>
<dbReference type="GO" id="GO:0006508">
    <property type="term" value="P:proteolysis"/>
    <property type="evidence" value="ECO:0007669"/>
    <property type="project" value="InterPro"/>
</dbReference>
<dbReference type="eggNOG" id="COG1842">
    <property type="taxonomic scope" value="Bacteria"/>
</dbReference>
<dbReference type="Pfam" id="PF05960">
    <property type="entry name" value="DUF885"/>
    <property type="match status" value="1"/>
</dbReference>
<dbReference type="EC" id="3.4.14.11" evidence="4"/>
<dbReference type="KEGG" id="rba:RB2081"/>
<reference evidence="4 5" key="1">
    <citation type="journal article" date="2003" name="Proc. Natl. Acad. Sci. U.S.A.">
        <title>Complete genome sequence of the marine planctomycete Pirellula sp. strain 1.</title>
        <authorList>
            <person name="Gloeckner F.O."/>
            <person name="Kube M."/>
            <person name="Bauer M."/>
            <person name="Teeling H."/>
            <person name="Lombardot T."/>
            <person name="Ludwig W."/>
            <person name="Gade D."/>
            <person name="Beck A."/>
            <person name="Borzym K."/>
            <person name="Heitmann K."/>
            <person name="Rabus R."/>
            <person name="Schlesner H."/>
            <person name="Amann R."/>
            <person name="Reinhardt R."/>
        </authorList>
    </citation>
    <scope>NUCLEOTIDE SEQUENCE [LARGE SCALE GENOMIC DNA]</scope>
    <source>
        <strain evidence="5">DSM 10527 / NCIMB 13988 / SH1</strain>
    </source>
</reference>
<dbReference type="PANTHER" id="PTHR42972:SF8">
    <property type="entry name" value="POLYHYDROXYBUTYRATE DEPOLYMERASE"/>
    <property type="match status" value="1"/>
</dbReference>
<dbReference type="Gene3D" id="2.60.40.780">
    <property type="entry name" value="von Hippel-Lindau disease tumour suppressor, beta domain"/>
    <property type="match status" value="1"/>
</dbReference>
<evidence type="ECO:0000313" key="5">
    <source>
        <dbReference type="Proteomes" id="UP000001025"/>
    </source>
</evidence>
<protein>
    <submittedName>
        <fullName evidence="4">X-Pro dipeptidyl-peptidase</fullName>
        <ecNumber evidence="4">3.4.14.11</ecNumber>
    </submittedName>
</protein>
<dbReference type="GO" id="GO:0008236">
    <property type="term" value="F:serine-type peptidase activity"/>
    <property type="evidence" value="ECO:0007669"/>
    <property type="project" value="InterPro"/>
</dbReference>
<name>Q7UWF1_RHOBA</name>
<sequence>MRGRSPLTHGSTEHIDMKLPFHNWMPGIFAGRLSASVSFQLAALLLGLASIAVAAPAIAQESSSPRPRVLQQTLTPNWTSDDSFWFRRQNADGSFTGIRVDAKTGEMTEVDSANKDITRDAVLRGGRAPRSGRSSEAHTEITFVNKTDQALQLFWVDSSGKRVKYEVIPAGETFVRTTFAGHVWELVGDNETKFGYFVADIEPARVEVSAPARVTQVEPERRGRRRRDFRRGDDWSAGVPAPDNDKVLARLSDGRLQLKHAEVDDDAAEWKTLIEESRLAESFGDHAEESAQPMKLESPQWSPDGTVLLTRAVIPYETQPVHLVESSPKAAGRAVLKSRPYLLPGDPVDETRLLAFHAETGEPIELELPWMSQRFWDLRFAGPHRILVAVTERGHQRFRLFDVDLLTGKVTTVIDEQSETFIWTTHKTDLPRWTFLEDSNEVIWVSEKDGFQHLYLVDLSGNSEIRPITSGEFVVRGIENIDEENRLIDLVVSGVHEGQDPYLKHYARVDFRGENFTLLTDANGTHTATFSPDRSSLVVTHSRVDSLPVHELRSADGKLIQTLAKATVTPDDAKLNLPQVFSAKGRDGETDIWGLACFPEDYDASSDKKYPVVEYIYAGPHDSHVPKSFRSAPWHRDYLDAGFVVVQIDGMGTANRSKAFHDVCWHNLNDAGFPDRIAWMKAFAKEHPAMDLERVGIFGTSAGGQNTGSALLFHGDFYDAGVAACGCHDNRMDKASWNEQWMGYPVGEHYSECSNIDNAANLVGDLFLIVGELDTNVPPESTLRFADALIKAGKDFDMLVMPGVGHSDGGAYGKRRTLEFFIEKLNPGNSAEKSTSESTPEIATPLIQTEKLQPQTAWMDIQNHYQTDLETLKRRLPVRVSEERLSQTSAFLKAWESKLQTALDAEGDEALSESDTEVAREIQSAINDEKNVLKTDLDSSEKLRQLAPFVDQLISLTDLSNRVKPLDGQAMAADVQTLNESLPASMEGSDSGENTEPNSVSVSQPVLDAAADLVDAYESWQTFYEGYHPDFNWWVLDLAKDTGDKLRAWKATLKVDEELTKKQSEQVASDSSALPAPAETFVFGEAYPPIQTWSQREATWMPTIVRRFTRRGRDREKKAAQLPRWKEELAALELDGKPFEKWSLDDQVDWHLLTAEVDTQIERKRIEDSGEKLPPATSSVEKDLSGTPVGRERIELELRRQFIDHSPEELIELAEREYAIVRSEMVRVAQDMGLGDDWKAAVERMKNHHVAPGQQPVLIGEMADQSVDWLRKRDWITVPPFADYCWRMIMMTPERQKVNPFFTGGEVISVSFPTSEMSPSDKRQSLRGNNIGYARATVHHELIPGHHLQMFSNERYQPHRRTMSTPFWLEGLAVYWELKLYDDGFARTPEERMGMLVWRAHRCARIIFSLNFHLGRFSPDQCVDFLVDNVGFERRNATAEVRRSIGPSYPPLYQAAYMLGALQIRQLHREMVLSGEMTEREFHDAIMEAGMLPIAMLREVLKQEPLQRDEPPRWKFN</sequence>
<dbReference type="eggNOG" id="COG0823">
    <property type="taxonomic scope" value="Bacteria"/>
</dbReference>
<evidence type="ECO:0000259" key="2">
    <source>
        <dbReference type="Pfam" id="PF00326"/>
    </source>
</evidence>
<feature type="region of interest" description="Disordered" evidence="1">
    <location>
        <begin position="1165"/>
        <end position="1186"/>
    </location>
</feature>
<dbReference type="Proteomes" id="UP000001025">
    <property type="component" value="Chromosome"/>
</dbReference>
<dbReference type="SUPFAM" id="SSF49468">
    <property type="entry name" value="VHL"/>
    <property type="match status" value="1"/>
</dbReference>
<dbReference type="Pfam" id="PF00930">
    <property type="entry name" value="DPPIV_N"/>
    <property type="match status" value="1"/>
</dbReference>
<dbReference type="ESTHER" id="rhoba-q7uwf1">
    <property type="family name" value="DPP4N_Peptidase_S9"/>
</dbReference>
<dbReference type="eggNOG" id="COG1506">
    <property type="taxonomic scope" value="Bacteria"/>
</dbReference>
<gene>
    <name evidence="4" type="ordered locus">RB2081</name>
</gene>
<dbReference type="GO" id="GO:0008239">
    <property type="term" value="F:dipeptidyl-peptidase activity"/>
    <property type="evidence" value="ECO:0007669"/>
    <property type="project" value="UniProtKB-EC"/>
</dbReference>
<dbReference type="Gene3D" id="3.40.50.1820">
    <property type="entry name" value="alpha/beta hydrolase"/>
    <property type="match status" value="1"/>
</dbReference>
<dbReference type="InterPro" id="IPR029058">
    <property type="entry name" value="AB_hydrolase_fold"/>
</dbReference>
<dbReference type="InterPro" id="IPR037140">
    <property type="entry name" value="VHL_beta_dom_sf"/>
</dbReference>
<dbReference type="EnsemblBacteria" id="CAD72412">
    <property type="protein sequence ID" value="CAD72412"/>
    <property type="gene ID" value="RB2081"/>
</dbReference>
<dbReference type="HOGENOM" id="CLU_247948_0_0_0"/>
<dbReference type="CDD" id="cd05468">
    <property type="entry name" value="pVHL"/>
    <property type="match status" value="1"/>
</dbReference>
<feature type="domain" description="Peptidase S9 prolyl oligopeptidase catalytic" evidence="2">
    <location>
        <begin position="634"/>
        <end position="825"/>
    </location>
</feature>
<dbReference type="STRING" id="243090.RB2081"/>
<evidence type="ECO:0000259" key="3">
    <source>
        <dbReference type="Pfam" id="PF00930"/>
    </source>
</evidence>
<dbReference type="EMBL" id="BX294136">
    <property type="protein sequence ID" value="CAD72412.1"/>
    <property type="molecule type" value="Genomic_DNA"/>
</dbReference>
<dbReference type="OrthoDB" id="9812921at2"/>
<dbReference type="InterPro" id="IPR010281">
    <property type="entry name" value="DUF885"/>
</dbReference>
<dbReference type="InterPro" id="IPR036208">
    <property type="entry name" value="VHL_sf"/>
</dbReference>
<evidence type="ECO:0000313" key="4">
    <source>
        <dbReference type="EMBL" id="CAD72412.1"/>
    </source>
</evidence>
<dbReference type="Pfam" id="PF00326">
    <property type="entry name" value="Peptidase_S9"/>
    <property type="match status" value="1"/>
</dbReference>
<keyword evidence="4" id="KW-0378">Hydrolase</keyword>
<dbReference type="InParanoid" id="Q7UWF1"/>
<proteinExistence type="predicted"/>
<keyword evidence="5" id="KW-1185">Reference proteome</keyword>
<dbReference type="InterPro" id="IPR002469">
    <property type="entry name" value="Peptidase_S9B_N"/>
</dbReference>
<dbReference type="Gene3D" id="2.140.10.30">
    <property type="entry name" value="Dipeptidylpeptidase IV, N-terminal domain"/>
    <property type="match status" value="1"/>
</dbReference>
<dbReference type="PATRIC" id="fig|243090.15.peg.951"/>
<dbReference type="InterPro" id="IPR001375">
    <property type="entry name" value="Peptidase_S9_cat"/>
</dbReference>
<dbReference type="InterPro" id="IPR022772">
    <property type="entry name" value="VHL_tumour_suppress_b/a_dom"/>
</dbReference>
<dbReference type="SUPFAM" id="SSF53474">
    <property type="entry name" value="alpha/beta-Hydrolases"/>
    <property type="match status" value="1"/>
</dbReference>